<dbReference type="SUPFAM" id="SSF52113">
    <property type="entry name" value="BRCT domain"/>
    <property type="match status" value="1"/>
</dbReference>
<dbReference type="OrthoDB" id="25840at2759"/>
<dbReference type="PANTHER" id="PTHR11370:SF5">
    <property type="entry name" value="DNA REPAIR PROTEIN XRCC1"/>
    <property type="match status" value="1"/>
</dbReference>
<dbReference type="Proteomes" id="UP000784294">
    <property type="component" value="Unassembled WGS sequence"/>
</dbReference>
<comment type="caution">
    <text evidence="3">The sequence shown here is derived from an EMBL/GenBank/DDBJ whole genome shotgun (WGS) entry which is preliminary data.</text>
</comment>
<evidence type="ECO:0000259" key="2">
    <source>
        <dbReference type="PROSITE" id="PS50172"/>
    </source>
</evidence>
<dbReference type="EMBL" id="CAAALY010024350">
    <property type="protein sequence ID" value="VEL15365.1"/>
    <property type="molecule type" value="Genomic_DNA"/>
</dbReference>
<dbReference type="PANTHER" id="PTHR11370">
    <property type="entry name" value="DNA-REPAIR PROTEIN XRCC1"/>
    <property type="match status" value="1"/>
</dbReference>
<dbReference type="GO" id="GO:0006284">
    <property type="term" value="P:base-excision repair"/>
    <property type="evidence" value="ECO:0007669"/>
    <property type="project" value="TreeGrafter"/>
</dbReference>
<dbReference type="PROSITE" id="PS50172">
    <property type="entry name" value="BRCT"/>
    <property type="match status" value="1"/>
</dbReference>
<reference evidence="3" key="1">
    <citation type="submission" date="2018-11" db="EMBL/GenBank/DDBJ databases">
        <authorList>
            <consortium name="Pathogen Informatics"/>
        </authorList>
    </citation>
    <scope>NUCLEOTIDE SEQUENCE</scope>
</reference>
<name>A0A448WMF5_9PLAT</name>
<proteinExistence type="predicted"/>
<feature type="compositionally biased region" description="Polar residues" evidence="1">
    <location>
        <begin position="1"/>
        <end position="15"/>
    </location>
</feature>
<keyword evidence="4" id="KW-1185">Reference proteome</keyword>
<dbReference type="InterPro" id="IPR001357">
    <property type="entry name" value="BRCT_dom"/>
</dbReference>
<sequence length="201" mass="21811">MALSSLRSSSNKINELSSNPSSSSALKSKFFSKNNIQPSTTPSSLSKTRTVSATGSGKSNTSKPLRNLVIALSGYQNPLRADLRQKAIALGALYNKECCAFSNTPKFKAVCGKGIIVTEKWLNDCYQQKRLLEWRPYRQGRASTPPNAAALPSTSYSVHPISTFDSSSMNADSSRFPDAKIDQNGYKIASKVKSSFRSLNG</sequence>
<evidence type="ECO:0000313" key="3">
    <source>
        <dbReference type="EMBL" id="VEL15365.1"/>
    </source>
</evidence>
<accession>A0A448WMF5</accession>
<dbReference type="SMART" id="SM00292">
    <property type="entry name" value="BRCT"/>
    <property type="match status" value="1"/>
</dbReference>
<dbReference type="InterPro" id="IPR036420">
    <property type="entry name" value="BRCT_dom_sf"/>
</dbReference>
<feature type="region of interest" description="Disordered" evidence="1">
    <location>
        <begin position="1"/>
        <end position="61"/>
    </location>
</feature>
<gene>
    <name evidence="3" type="ORF">PXEA_LOCUS8805</name>
</gene>
<protein>
    <recommendedName>
        <fullName evidence="2">BRCT domain-containing protein</fullName>
    </recommendedName>
</protein>
<feature type="compositionally biased region" description="Polar residues" evidence="1">
    <location>
        <begin position="36"/>
        <end position="61"/>
    </location>
</feature>
<evidence type="ECO:0000256" key="1">
    <source>
        <dbReference type="SAM" id="MobiDB-lite"/>
    </source>
</evidence>
<organism evidence="3 4">
    <name type="scientific">Protopolystoma xenopodis</name>
    <dbReference type="NCBI Taxonomy" id="117903"/>
    <lineage>
        <taxon>Eukaryota</taxon>
        <taxon>Metazoa</taxon>
        <taxon>Spiralia</taxon>
        <taxon>Lophotrochozoa</taxon>
        <taxon>Platyhelminthes</taxon>
        <taxon>Monogenea</taxon>
        <taxon>Polyopisthocotylea</taxon>
        <taxon>Polystomatidea</taxon>
        <taxon>Polystomatidae</taxon>
        <taxon>Protopolystoma</taxon>
    </lineage>
</organism>
<feature type="compositionally biased region" description="Low complexity" evidence="1">
    <location>
        <begin position="16"/>
        <end position="35"/>
    </location>
</feature>
<evidence type="ECO:0000313" key="4">
    <source>
        <dbReference type="Proteomes" id="UP000784294"/>
    </source>
</evidence>
<dbReference type="AlphaFoldDB" id="A0A448WMF5"/>
<dbReference type="GO" id="GO:0005634">
    <property type="term" value="C:nucleus"/>
    <property type="evidence" value="ECO:0007669"/>
    <property type="project" value="TreeGrafter"/>
</dbReference>
<feature type="domain" description="BRCT" evidence="2">
    <location>
        <begin position="60"/>
        <end position="139"/>
    </location>
</feature>
<dbReference type="Gene3D" id="3.40.50.10190">
    <property type="entry name" value="BRCT domain"/>
    <property type="match status" value="1"/>
</dbReference>